<dbReference type="RefSeq" id="WP_185139428.1">
    <property type="nucleotide sequence ID" value="NZ_BORM01000030.1"/>
</dbReference>
<organism evidence="1 2">
    <name type="scientific">Cohnella xylanilytica</name>
    <dbReference type="NCBI Taxonomy" id="557555"/>
    <lineage>
        <taxon>Bacteria</taxon>
        <taxon>Bacillati</taxon>
        <taxon>Bacillota</taxon>
        <taxon>Bacilli</taxon>
        <taxon>Bacillales</taxon>
        <taxon>Paenibacillaceae</taxon>
        <taxon>Cohnella</taxon>
    </lineage>
</organism>
<dbReference type="Proteomes" id="UP000553776">
    <property type="component" value="Unassembled WGS sequence"/>
</dbReference>
<reference evidence="1 2" key="1">
    <citation type="submission" date="2020-08" db="EMBL/GenBank/DDBJ databases">
        <title>Cohnella phylogeny.</title>
        <authorList>
            <person name="Dunlap C."/>
        </authorList>
    </citation>
    <scope>NUCLEOTIDE SEQUENCE [LARGE SCALE GENOMIC DNA]</scope>
    <source>
        <strain evidence="1 2">DSM 25239</strain>
    </source>
</reference>
<name>A0A841UC02_9BACL</name>
<evidence type="ECO:0000313" key="1">
    <source>
        <dbReference type="EMBL" id="MBB6695481.1"/>
    </source>
</evidence>
<dbReference type="AlphaFoldDB" id="A0A841UC02"/>
<evidence type="ECO:0000313" key="2">
    <source>
        <dbReference type="Proteomes" id="UP000553776"/>
    </source>
</evidence>
<dbReference type="EMBL" id="JACJVR010000128">
    <property type="protein sequence ID" value="MBB6695481.1"/>
    <property type="molecule type" value="Genomic_DNA"/>
</dbReference>
<sequence length="125" mass="14752">MTLEEANIVVDEICNFIKQEKWFDFMVKQYVDNELTLQGGLSLTYPDIEIKFKDVFFTSLPMEWKTDTSAVVLSILTGEEERITSEKFQVEYLHYIFKFTPEDYPDNFGCFIAAKQISYEILRTM</sequence>
<proteinExistence type="predicted"/>
<keyword evidence="2" id="KW-1185">Reference proteome</keyword>
<accession>A0A841UC02</accession>
<protein>
    <submittedName>
        <fullName evidence="1">Uncharacterized protein</fullName>
    </submittedName>
</protein>
<gene>
    <name evidence="1" type="ORF">H7B90_29215</name>
</gene>
<comment type="caution">
    <text evidence="1">The sequence shown here is derived from an EMBL/GenBank/DDBJ whole genome shotgun (WGS) entry which is preliminary data.</text>
</comment>